<dbReference type="AlphaFoldDB" id="A0AAV7SZW6"/>
<gene>
    <name evidence="2" type="ORF">NDU88_001599</name>
</gene>
<feature type="region of interest" description="Disordered" evidence="1">
    <location>
        <begin position="1"/>
        <end position="70"/>
    </location>
</feature>
<name>A0AAV7SZW6_PLEWA</name>
<protein>
    <submittedName>
        <fullName evidence="2">Uncharacterized protein</fullName>
    </submittedName>
</protein>
<dbReference type="EMBL" id="JANPWB010000007">
    <property type="protein sequence ID" value="KAJ1169708.1"/>
    <property type="molecule type" value="Genomic_DNA"/>
</dbReference>
<comment type="caution">
    <text evidence="2">The sequence shown here is derived from an EMBL/GenBank/DDBJ whole genome shotgun (WGS) entry which is preliminary data.</text>
</comment>
<feature type="region of interest" description="Disordered" evidence="1">
    <location>
        <begin position="142"/>
        <end position="166"/>
    </location>
</feature>
<reference evidence="2" key="1">
    <citation type="journal article" date="2022" name="bioRxiv">
        <title>Sequencing and chromosome-scale assembly of the giantPleurodeles waltlgenome.</title>
        <authorList>
            <person name="Brown T."/>
            <person name="Elewa A."/>
            <person name="Iarovenko S."/>
            <person name="Subramanian E."/>
            <person name="Araus A.J."/>
            <person name="Petzold A."/>
            <person name="Susuki M."/>
            <person name="Suzuki K.-i.T."/>
            <person name="Hayashi T."/>
            <person name="Toyoda A."/>
            <person name="Oliveira C."/>
            <person name="Osipova E."/>
            <person name="Leigh N.D."/>
            <person name="Simon A."/>
            <person name="Yun M.H."/>
        </authorList>
    </citation>
    <scope>NUCLEOTIDE SEQUENCE</scope>
    <source>
        <strain evidence="2">20211129_DDA</strain>
        <tissue evidence="2">Liver</tissue>
    </source>
</reference>
<sequence length="166" mass="17709">MRSAPNWRRGEGVGRAAGGLRPRGGRPLCERCGGRKSEKAVQKGGTLDSRGEPTSAVSSGDTGSGRRYEDNDVRRLQARAVEYALNFSVGPRGCFTAGGRLSSEQSACCLAGCPWTRGWWQLESREAGLPFLAQSGDKGEWPLTGRWTSRGHQVSGGRTGALGGRQ</sequence>
<organism evidence="2 3">
    <name type="scientific">Pleurodeles waltl</name>
    <name type="common">Iberian ribbed newt</name>
    <dbReference type="NCBI Taxonomy" id="8319"/>
    <lineage>
        <taxon>Eukaryota</taxon>
        <taxon>Metazoa</taxon>
        <taxon>Chordata</taxon>
        <taxon>Craniata</taxon>
        <taxon>Vertebrata</taxon>
        <taxon>Euteleostomi</taxon>
        <taxon>Amphibia</taxon>
        <taxon>Batrachia</taxon>
        <taxon>Caudata</taxon>
        <taxon>Salamandroidea</taxon>
        <taxon>Salamandridae</taxon>
        <taxon>Pleurodelinae</taxon>
        <taxon>Pleurodeles</taxon>
    </lineage>
</organism>
<feature type="compositionally biased region" description="Gly residues" evidence="1">
    <location>
        <begin position="157"/>
        <end position="166"/>
    </location>
</feature>
<feature type="compositionally biased region" description="Basic and acidic residues" evidence="1">
    <location>
        <begin position="28"/>
        <end position="41"/>
    </location>
</feature>
<accession>A0AAV7SZW6</accession>
<proteinExistence type="predicted"/>
<keyword evidence="3" id="KW-1185">Reference proteome</keyword>
<evidence type="ECO:0000313" key="2">
    <source>
        <dbReference type="EMBL" id="KAJ1169708.1"/>
    </source>
</evidence>
<dbReference type="Proteomes" id="UP001066276">
    <property type="component" value="Chromosome 4_1"/>
</dbReference>
<evidence type="ECO:0000256" key="1">
    <source>
        <dbReference type="SAM" id="MobiDB-lite"/>
    </source>
</evidence>
<evidence type="ECO:0000313" key="3">
    <source>
        <dbReference type="Proteomes" id="UP001066276"/>
    </source>
</evidence>